<dbReference type="HAMAP" id="MF_01543">
    <property type="entry name" value="FTHFS"/>
    <property type="match status" value="1"/>
</dbReference>
<evidence type="ECO:0000256" key="6">
    <source>
        <dbReference type="HAMAP-Rule" id="MF_01543"/>
    </source>
</evidence>
<name>A0A0K2GHY3_NITMO</name>
<keyword evidence="8" id="KW-1185">Reference proteome</keyword>
<dbReference type="InterPro" id="IPR027417">
    <property type="entry name" value="P-loop_NTPase"/>
</dbReference>
<dbReference type="EC" id="6.3.4.3" evidence="6"/>
<evidence type="ECO:0000256" key="3">
    <source>
        <dbReference type="ARBA" id="ARBA00022598"/>
    </source>
</evidence>
<accession>A0A0K2GHY3</accession>
<dbReference type="STRING" id="42253.NITMOv2_4161"/>
<dbReference type="GO" id="GO:0005524">
    <property type="term" value="F:ATP binding"/>
    <property type="evidence" value="ECO:0007669"/>
    <property type="project" value="UniProtKB-UniRule"/>
</dbReference>
<evidence type="ECO:0000256" key="2">
    <source>
        <dbReference type="ARBA" id="ARBA00022563"/>
    </source>
</evidence>
<dbReference type="GO" id="GO:0004329">
    <property type="term" value="F:formate-tetrahydrofolate ligase activity"/>
    <property type="evidence" value="ECO:0007669"/>
    <property type="project" value="UniProtKB-UniRule"/>
</dbReference>
<dbReference type="EMBL" id="CP011801">
    <property type="protein sequence ID" value="ALA60541.1"/>
    <property type="molecule type" value="Genomic_DNA"/>
</dbReference>
<gene>
    <name evidence="6 7" type="primary">fhs</name>
    <name evidence="7" type="ORF">NITMOv2_4161</name>
</gene>
<evidence type="ECO:0000256" key="1">
    <source>
        <dbReference type="ARBA" id="ARBA00004777"/>
    </source>
</evidence>
<keyword evidence="4 6" id="KW-0547">Nucleotide-binding</keyword>
<dbReference type="UniPathway" id="UPA00193"/>
<dbReference type="NCBIfam" id="NF010030">
    <property type="entry name" value="PRK13505.1"/>
    <property type="match status" value="1"/>
</dbReference>
<dbReference type="InterPro" id="IPR020628">
    <property type="entry name" value="Formate_THF_ligase_CS"/>
</dbReference>
<dbReference type="Gene3D" id="3.40.50.300">
    <property type="entry name" value="P-loop containing nucleotide triphosphate hydrolases"/>
    <property type="match status" value="1"/>
</dbReference>
<keyword evidence="5 6" id="KW-0067">ATP-binding</keyword>
<dbReference type="FunFam" id="3.10.410.10:FF:000001">
    <property type="entry name" value="Putative formate--tetrahydrofolate ligase"/>
    <property type="match status" value="1"/>
</dbReference>
<dbReference type="SUPFAM" id="SSF52540">
    <property type="entry name" value="P-loop containing nucleoside triphosphate hydrolases"/>
    <property type="match status" value="1"/>
</dbReference>
<dbReference type="AlphaFoldDB" id="A0A0K2GHY3"/>
<evidence type="ECO:0000256" key="5">
    <source>
        <dbReference type="ARBA" id="ARBA00022840"/>
    </source>
</evidence>
<feature type="binding site" evidence="6">
    <location>
        <begin position="64"/>
        <end position="71"/>
    </location>
    <ligand>
        <name>ATP</name>
        <dbReference type="ChEBI" id="CHEBI:30616"/>
    </ligand>
</feature>
<organism evidence="7 8">
    <name type="scientific">Nitrospira moscoviensis</name>
    <dbReference type="NCBI Taxonomy" id="42253"/>
    <lineage>
        <taxon>Bacteria</taxon>
        <taxon>Pseudomonadati</taxon>
        <taxon>Nitrospirota</taxon>
        <taxon>Nitrospiria</taxon>
        <taxon>Nitrospirales</taxon>
        <taxon>Nitrospiraceae</taxon>
        <taxon>Nitrospira</taxon>
    </lineage>
</organism>
<evidence type="ECO:0000313" key="8">
    <source>
        <dbReference type="Proteomes" id="UP000069205"/>
    </source>
</evidence>
<dbReference type="PROSITE" id="PS00722">
    <property type="entry name" value="FTHFS_2"/>
    <property type="match status" value="1"/>
</dbReference>
<evidence type="ECO:0000313" key="7">
    <source>
        <dbReference type="EMBL" id="ALA60541.1"/>
    </source>
</evidence>
<proteinExistence type="inferred from homology"/>
<dbReference type="InterPro" id="IPR000559">
    <property type="entry name" value="Formate_THF_ligase"/>
</dbReference>
<comment type="pathway">
    <text evidence="1 6">One-carbon metabolism; tetrahydrofolate interconversion.</text>
</comment>
<protein>
    <recommendedName>
        <fullName evidence="6">Formate--tetrahydrofolate ligase</fullName>
        <ecNumber evidence="6">6.3.4.3</ecNumber>
    </recommendedName>
    <alternativeName>
        <fullName evidence="6">Formyltetrahydrofolate synthetase</fullName>
        <shortName evidence="6">FHS</shortName>
        <shortName evidence="6">FTHFS</shortName>
    </alternativeName>
</protein>
<comment type="catalytic activity">
    <reaction evidence="6">
        <text>(6S)-5,6,7,8-tetrahydrofolate + formate + ATP = (6R)-10-formyltetrahydrofolate + ADP + phosphate</text>
        <dbReference type="Rhea" id="RHEA:20221"/>
        <dbReference type="ChEBI" id="CHEBI:15740"/>
        <dbReference type="ChEBI" id="CHEBI:30616"/>
        <dbReference type="ChEBI" id="CHEBI:43474"/>
        <dbReference type="ChEBI" id="CHEBI:57453"/>
        <dbReference type="ChEBI" id="CHEBI:195366"/>
        <dbReference type="ChEBI" id="CHEBI:456216"/>
        <dbReference type="EC" id="6.3.4.3"/>
    </reaction>
</comment>
<dbReference type="GO" id="GO:0035999">
    <property type="term" value="P:tetrahydrofolate interconversion"/>
    <property type="evidence" value="ECO:0007669"/>
    <property type="project" value="UniProtKB-UniRule"/>
</dbReference>
<keyword evidence="3 6" id="KW-0436">Ligase</keyword>
<dbReference type="Proteomes" id="UP000069205">
    <property type="component" value="Chromosome"/>
</dbReference>
<dbReference type="CDD" id="cd00477">
    <property type="entry name" value="FTHFS"/>
    <property type="match status" value="1"/>
</dbReference>
<comment type="similarity">
    <text evidence="6">Belongs to the formate--tetrahydrofolate ligase family.</text>
</comment>
<evidence type="ECO:0000256" key="4">
    <source>
        <dbReference type="ARBA" id="ARBA00022741"/>
    </source>
</evidence>
<keyword evidence="2 6" id="KW-0554">One-carbon metabolism</keyword>
<reference evidence="7 8" key="1">
    <citation type="journal article" date="2015" name="Proc. Natl. Acad. Sci. U.S.A.">
        <title>Expanded metabolic versatility of ubiquitous nitrite-oxidizing bacteria from the genus Nitrospira.</title>
        <authorList>
            <person name="Koch H."/>
            <person name="Lucker S."/>
            <person name="Albertsen M."/>
            <person name="Kitzinger K."/>
            <person name="Herbold C."/>
            <person name="Spieck E."/>
            <person name="Nielsen P.H."/>
            <person name="Wagner M."/>
            <person name="Daims H."/>
        </authorList>
    </citation>
    <scope>NUCLEOTIDE SEQUENCE [LARGE SCALE GENOMIC DNA]</scope>
    <source>
        <strain evidence="7 8">NSP M-1</strain>
    </source>
</reference>
<dbReference type="PATRIC" id="fig|42253.5.peg.4110"/>
<dbReference type="Gene3D" id="3.30.1510.10">
    <property type="entry name" value="Domain 2, N(10)-formyltetrahydrofolate synthetase"/>
    <property type="match status" value="1"/>
</dbReference>
<dbReference type="Pfam" id="PF01268">
    <property type="entry name" value="FTHFS"/>
    <property type="match status" value="1"/>
</dbReference>
<dbReference type="PROSITE" id="PS00721">
    <property type="entry name" value="FTHFS_1"/>
    <property type="match status" value="1"/>
</dbReference>
<dbReference type="OrthoDB" id="9761733at2"/>
<dbReference type="Gene3D" id="3.10.410.10">
    <property type="entry name" value="Formyltetrahydrofolate synthetase, domain 3"/>
    <property type="match status" value="1"/>
</dbReference>
<dbReference type="KEGG" id="nmv:NITMOv2_4161"/>
<sequence length="560" mass="58733">MTDLQIAHSVRPRPILEVAKELGLQQEELTLFGSHKAKISLKVLERLQARKLGRYILVTAINPTPLGEGKTTTSIGLAMGLTRLGHRAVVTLRQPSLGPVFGVKGGGTGGGHAQVIPMEDINLHLTGDAHAVAASHNLLSAFLDNHLFQGNQLAIDPSRVSWPRALGVSDRALREITLSGETGNRSARFVITEASEVMAVLALARDRLDLRERLGRILVALTTSGRPIVAEELGCAGSMAVLLKDALEPNLVQTLEGTPAFVHTGPFGNIAHGNCSVVSDAMALRCADFVVTEAGFGSDLGAEKFFNIKCRASGLKPDLAVVVATLRALKLHGGGGPVKAGAPLPVSLTGPNQDALAKGFANLEQHIANAQAHGVPAVVAVNAFRDDPPAELAWVRDQALKAGAAGAAVSTHWAEGGKGAEELASAVVRASETPSQFTPLYELSWPLSKKIETIATRIYGAKGVAFEPEAERQLETAERLGFGRLPVCMAKTPLSLSHDAAVKGRPAGFTVPIKELRVLAGAGFVTAVCSGIQLMPGLPKKPAGERIDLDPESGEIVGLA</sequence>